<dbReference type="EMBL" id="ML993586">
    <property type="protein sequence ID" value="KAF2170150.1"/>
    <property type="molecule type" value="Genomic_DNA"/>
</dbReference>
<dbReference type="Proteomes" id="UP000799537">
    <property type="component" value="Unassembled WGS sequence"/>
</dbReference>
<gene>
    <name evidence="3" type="ORF">M409DRAFT_35989</name>
</gene>
<keyword evidence="1" id="KW-0378">Hydrolase</keyword>
<dbReference type="RefSeq" id="XP_033671039.1">
    <property type="nucleotide sequence ID" value="XM_033810482.1"/>
</dbReference>
<accession>A0A6A6CVC1</accession>
<proteinExistence type="predicted"/>
<dbReference type="OrthoDB" id="408631at2759"/>
<dbReference type="GeneID" id="54563754"/>
<protein>
    <recommendedName>
        <fullName evidence="2">Alpha/beta hydrolase fold-3 domain-containing protein</fullName>
    </recommendedName>
</protein>
<evidence type="ECO:0000313" key="3">
    <source>
        <dbReference type="EMBL" id="KAF2170150.1"/>
    </source>
</evidence>
<sequence>MRDGHKITVRIHSPEKAPAGGSPLAVMYHGGGWCIGGLDDEQPLIGRLVTDFGLTAVNVDYRMGPEFTYPAAHDDCYDATKWVCSTILWNASALGADPSKGFIIGGTSAGGNLAAVVSHQWLDDKLTPKITGCLLKIPAVLNSSAYPEKYRKDLQSWDQLEFAAILSRKACDLLMNNYVPNEDDRKGPLMSPLLWKSGHKGLPPQYLQICGADPLRDEALVYDRVLREEGVKTRVEVYPGVPHGFWSLFPQMKASQKFMDDSVKAFKWLLEQK</sequence>
<dbReference type="Pfam" id="PF07859">
    <property type="entry name" value="Abhydrolase_3"/>
    <property type="match status" value="1"/>
</dbReference>
<dbReference type="GO" id="GO:0016787">
    <property type="term" value="F:hydrolase activity"/>
    <property type="evidence" value="ECO:0007669"/>
    <property type="project" value="UniProtKB-KW"/>
</dbReference>
<keyword evidence="4" id="KW-1185">Reference proteome</keyword>
<dbReference type="PANTHER" id="PTHR48081:SF8">
    <property type="entry name" value="ALPHA_BETA HYDROLASE FOLD-3 DOMAIN-CONTAINING PROTEIN-RELATED"/>
    <property type="match status" value="1"/>
</dbReference>
<dbReference type="InterPro" id="IPR013094">
    <property type="entry name" value="AB_hydrolase_3"/>
</dbReference>
<dbReference type="AlphaFoldDB" id="A0A6A6CVC1"/>
<dbReference type="InterPro" id="IPR050300">
    <property type="entry name" value="GDXG_lipolytic_enzyme"/>
</dbReference>
<name>A0A6A6CVC1_ZASCE</name>
<dbReference type="Gene3D" id="3.40.50.1820">
    <property type="entry name" value="alpha/beta hydrolase"/>
    <property type="match status" value="1"/>
</dbReference>
<dbReference type="SUPFAM" id="SSF53474">
    <property type="entry name" value="alpha/beta-Hydrolases"/>
    <property type="match status" value="1"/>
</dbReference>
<evidence type="ECO:0000256" key="1">
    <source>
        <dbReference type="ARBA" id="ARBA00022801"/>
    </source>
</evidence>
<dbReference type="InterPro" id="IPR029058">
    <property type="entry name" value="AB_hydrolase_fold"/>
</dbReference>
<dbReference type="PANTHER" id="PTHR48081">
    <property type="entry name" value="AB HYDROLASE SUPERFAMILY PROTEIN C4A8.06C"/>
    <property type="match status" value="1"/>
</dbReference>
<reference evidence="3" key="1">
    <citation type="journal article" date="2020" name="Stud. Mycol.">
        <title>101 Dothideomycetes genomes: a test case for predicting lifestyles and emergence of pathogens.</title>
        <authorList>
            <person name="Haridas S."/>
            <person name="Albert R."/>
            <person name="Binder M."/>
            <person name="Bloem J."/>
            <person name="Labutti K."/>
            <person name="Salamov A."/>
            <person name="Andreopoulos B."/>
            <person name="Baker S."/>
            <person name="Barry K."/>
            <person name="Bills G."/>
            <person name="Bluhm B."/>
            <person name="Cannon C."/>
            <person name="Castanera R."/>
            <person name="Culley D."/>
            <person name="Daum C."/>
            <person name="Ezra D."/>
            <person name="Gonzalez J."/>
            <person name="Henrissat B."/>
            <person name="Kuo A."/>
            <person name="Liang C."/>
            <person name="Lipzen A."/>
            <person name="Lutzoni F."/>
            <person name="Magnuson J."/>
            <person name="Mondo S."/>
            <person name="Nolan M."/>
            <person name="Ohm R."/>
            <person name="Pangilinan J."/>
            <person name="Park H.-J."/>
            <person name="Ramirez L."/>
            <person name="Alfaro M."/>
            <person name="Sun H."/>
            <person name="Tritt A."/>
            <person name="Yoshinaga Y."/>
            <person name="Zwiers L.-H."/>
            <person name="Turgeon B."/>
            <person name="Goodwin S."/>
            <person name="Spatafora J."/>
            <person name="Crous P."/>
            <person name="Grigoriev I."/>
        </authorList>
    </citation>
    <scope>NUCLEOTIDE SEQUENCE</scope>
    <source>
        <strain evidence="3">ATCC 36951</strain>
    </source>
</reference>
<evidence type="ECO:0000313" key="4">
    <source>
        <dbReference type="Proteomes" id="UP000799537"/>
    </source>
</evidence>
<feature type="domain" description="Alpha/beta hydrolase fold-3" evidence="2">
    <location>
        <begin position="26"/>
        <end position="246"/>
    </location>
</feature>
<organism evidence="3 4">
    <name type="scientific">Zasmidium cellare ATCC 36951</name>
    <dbReference type="NCBI Taxonomy" id="1080233"/>
    <lineage>
        <taxon>Eukaryota</taxon>
        <taxon>Fungi</taxon>
        <taxon>Dikarya</taxon>
        <taxon>Ascomycota</taxon>
        <taxon>Pezizomycotina</taxon>
        <taxon>Dothideomycetes</taxon>
        <taxon>Dothideomycetidae</taxon>
        <taxon>Mycosphaerellales</taxon>
        <taxon>Mycosphaerellaceae</taxon>
        <taxon>Zasmidium</taxon>
    </lineage>
</organism>
<evidence type="ECO:0000259" key="2">
    <source>
        <dbReference type="Pfam" id="PF07859"/>
    </source>
</evidence>